<dbReference type="InterPro" id="IPR050430">
    <property type="entry name" value="Peptidase_S1"/>
</dbReference>
<sequence>MLVTFLLVTTLLLQFHGTIVETRSARIVGGRPVYIEQFPYMVNLRREGSFYCGGSLITPKCVLTAAHCIRRPREITVQAGATYLHEDYYQRRVKKIFRPKSFDEKTLDNDVAIFKLNSPFRERFIESIELSNDMPQKGDFVKVSGWGLTRENGTVSQQLRSVYVEVLSHEECREIYLNYRNVTKSMFCASIPGVKDACAADSGGPVLLDDQLVGIVSWGRGRECAREESPGVYVNINALRPWIDKIVDEYC</sequence>
<dbReference type="InterPro" id="IPR043504">
    <property type="entry name" value="Peptidase_S1_PA_chymotrypsin"/>
</dbReference>
<protein>
    <submittedName>
        <fullName evidence="8">Trypsin epsilon</fullName>
    </submittedName>
</protein>
<dbReference type="FunFam" id="2.40.10.10:FF:000034">
    <property type="entry name" value="Eupolytin"/>
    <property type="match status" value="1"/>
</dbReference>
<dbReference type="GO" id="GO:0006508">
    <property type="term" value="P:proteolysis"/>
    <property type="evidence" value="ECO:0007669"/>
    <property type="project" value="UniProtKB-KW"/>
</dbReference>
<accession>A0A0L0CLG5</accession>
<keyword evidence="4" id="KW-0720">Serine protease</keyword>
<evidence type="ECO:0000256" key="2">
    <source>
        <dbReference type="ARBA" id="ARBA00022670"/>
    </source>
</evidence>
<dbReference type="CDD" id="cd00190">
    <property type="entry name" value="Tryp_SPc"/>
    <property type="match status" value="1"/>
</dbReference>
<name>A0A0L0CLG5_LUCCU</name>
<evidence type="ECO:0000256" key="3">
    <source>
        <dbReference type="ARBA" id="ARBA00022801"/>
    </source>
</evidence>
<feature type="domain" description="Peptidase S1" evidence="7">
    <location>
        <begin position="27"/>
        <end position="248"/>
    </location>
</feature>
<dbReference type="InterPro" id="IPR018114">
    <property type="entry name" value="TRYPSIN_HIS"/>
</dbReference>
<dbReference type="PANTHER" id="PTHR24276:SF91">
    <property type="entry name" value="AT26814P-RELATED"/>
    <property type="match status" value="1"/>
</dbReference>
<evidence type="ECO:0000313" key="9">
    <source>
        <dbReference type="Proteomes" id="UP000037069"/>
    </source>
</evidence>
<evidence type="ECO:0000256" key="1">
    <source>
        <dbReference type="ARBA" id="ARBA00007664"/>
    </source>
</evidence>
<feature type="signal peptide" evidence="6">
    <location>
        <begin position="1"/>
        <end position="24"/>
    </location>
</feature>
<dbReference type="PROSITE" id="PS00134">
    <property type="entry name" value="TRYPSIN_HIS"/>
    <property type="match status" value="1"/>
</dbReference>
<dbReference type="EMBL" id="JRES01000234">
    <property type="protein sequence ID" value="KNC33091.1"/>
    <property type="molecule type" value="Genomic_DNA"/>
</dbReference>
<evidence type="ECO:0000313" key="8">
    <source>
        <dbReference type="EMBL" id="KNC33091.1"/>
    </source>
</evidence>
<comment type="similarity">
    <text evidence="1">Belongs to the peptidase S1 family.</text>
</comment>
<dbReference type="PROSITE" id="PS50240">
    <property type="entry name" value="TRYPSIN_DOM"/>
    <property type="match status" value="1"/>
</dbReference>
<reference evidence="8 9" key="1">
    <citation type="journal article" date="2015" name="Nat. Commun.">
        <title>Lucilia cuprina genome unlocks parasitic fly biology to underpin future interventions.</title>
        <authorList>
            <person name="Anstead C.A."/>
            <person name="Korhonen P.K."/>
            <person name="Young N.D."/>
            <person name="Hall R.S."/>
            <person name="Jex A.R."/>
            <person name="Murali S.C."/>
            <person name="Hughes D.S."/>
            <person name="Lee S.F."/>
            <person name="Perry T."/>
            <person name="Stroehlein A.J."/>
            <person name="Ansell B.R."/>
            <person name="Breugelmans B."/>
            <person name="Hofmann A."/>
            <person name="Qu J."/>
            <person name="Dugan S."/>
            <person name="Lee S.L."/>
            <person name="Chao H."/>
            <person name="Dinh H."/>
            <person name="Han Y."/>
            <person name="Doddapaneni H.V."/>
            <person name="Worley K.C."/>
            <person name="Muzny D.M."/>
            <person name="Ioannidis P."/>
            <person name="Waterhouse R.M."/>
            <person name="Zdobnov E.M."/>
            <person name="James P.J."/>
            <person name="Bagnall N.H."/>
            <person name="Kotze A.C."/>
            <person name="Gibbs R.A."/>
            <person name="Richards S."/>
            <person name="Batterham P."/>
            <person name="Gasser R.B."/>
        </authorList>
    </citation>
    <scope>NUCLEOTIDE SEQUENCE [LARGE SCALE GENOMIC DNA]</scope>
    <source>
        <strain evidence="8 9">LS</strain>
        <tissue evidence="8">Full body</tissue>
    </source>
</reference>
<dbReference type="InterPro" id="IPR001314">
    <property type="entry name" value="Peptidase_S1A"/>
</dbReference>
<dbReference type="AlphaFoldDB" id="A0A0L0CLG5"/>
<evidence type="ECO:0000256" key="4">
    <source>
        <dbReference type="ARBA" id="ARBA00022825"/>
    </source>
</evidence>
<keyword evidence="5" id="KW-1015">Disulfide bond</keyword>
<keyword evidence="3" id="KW-0378">Hydrolase</keyword>
<dbReference type="InterPro" id="IPR001254">
    <property type="entry name" value="Trypsin_dom"/>
</dbReference>
<evidence type="ECO:0000259" key="7">
    <source>
        <dbReference type="PROSITE" id="PS50240"/>
    </source>
</evidence>
<dbReference type="GO" id="GO:0004252">
    <property type="term" value="F:serine-type endopeptidase activity"/>
    <property type="evidence" value="ECO:0007669"/>
    <property type="project" value="InterPro"/>
</dbReference>
<evidence type="ECO:0000256" key="6">
    <source>
        <dbReference type="SAM" id="SignalP"/>
    </source>
</evidence>
<gene>
    <name evidence="8" type="ORF">FF38_04722</name>
</gene>
<dbReference type="Proteomes" id="UP000037069">
    <property type="component" value="Unassembled WGS sequence"/>
</dbReference>
<dbReference type="Pfam" id="PF00089">
    <property type="entry name" value="Trypsin"/>
    <property type="match status" value="1"/>
</dbReference>
<dbReference type="InterPro" id="IPR009003">
    <property type="entry name" value="Peptidase_S1_PA"/>
</dbReference>
<dbReference type="PANTHER" id="PTHR24276">
    <property type="entry name" value="POLYSERASE-RELATED"/>
    <property type="match status" value="1"/>
</dbReference>
<keyword evidence="6" id="KW-0732">Signal</keyword>
<feature type="chain" id="PRO_5005536713" evidence="6">
    <location>
        <begin position="25"/>
        <end position="251"/>
    </location>
</feature>
<dbReference type="Gene3D" id="2.40.10.10">
    <property type="entry name" value="Trypsin-like serine proteases"/>
    <property type="match status" value="1"/>
</dbReference>
<dbReference type="SMART" id="SM00020">
    <property type="entry name" value="Tryp_SPc"/>
    <property type="match status" value="1"/>
</dbReference>
<keyword evidence="2" id="KW-0645">Protease</keyword>
<comment type="caution">
    <text evidence="8">The sequence shown here is derived from an EMBL/GenBank/DDBJ whole genome shotgun (WGS) entry which is preliminary data.</text>
</comment>
<keyword evidence="9" id="KW-1185">Reference proteome</keyword>
<evidence type="ECO:0000256" key="5">
    <source>
        <dbReference type="ARBA" id="ARBA00023157"/>
    </source>
</evidence>
<dbReference type="SUPFAM" id="SSF50494">
    <property type="entry name" value="Trypsin-like serine proteases"/>
    <property type="match status" value="1"/>
</dbReference>
<proteinExistence type="inferred from homology"/>
<dbReference type="STRING" id="7375.A0A0L0CLG5"/>
<organism evidence="8 9">
    <name type="scientific">Lucilia cuprina</name>
    <name type="common">Green bottle fly</name>
    <name type="synonym">Australian sheep blowfly</name>
    <dbReference type="NCBI Taxonomy" id="7375"/>
    <lineage>
        <taxon>Eukaryota</taxon>
        <taxon>Metazoa</taxon>
        <taxon>Ecdysozoa</taxon>
        <taxon>Arthropoda</taxon>
        <taxon>Hexapoda</taxon>
        <taxon>Insecta</taxon>
        <taxon>Pterygota</taxon>
        <taxon>Neoptera</taxon>
        <taxon>Endopterygota</taxon>
        <taxon>Diptera</taxon>
        <taxon>Brachycera</taxon>
        <taxon>Muscomorpha</taxon>
        <taxon>Oestroidea</taxon>
        <taxon>Calliphoridae</taxon>
        <taxon>Luciliinae</taxon>
        <taxon>Lucilia</taxon>
    </lineage>
</organism>
<dbReference type="OrthoDB" id="10059102at2759"/>
<dbReference type="PRINTS" id="PR00722">
    <property type="entry name" value="CHYMOTRYPSIN"/>
</dbReference>